<dbReference type="EMBL" id="AP022591">
    <property type="protein sequence ID" value="BBY44615.1"/>
    <property type="molecule type" value="Genomic_DNA"/>
</dbReference>
<proteinExistence type="predicted"/>
<dbReference type="InterPro" id="IPR058593">
    <property type="entry name" value="ARB_07466-like_C"/>
</dbReference>
<evidence type="ECO:0000259" key="1">
    <source>
        <dbReference type="Pfam" id="PF26571"/>
    </source>
</evidence>
<dbReference type="Proteomes" id="UP000466431">
    <property type="component" value="Chromosome"/>
</dbReference>
<evidence type="ECO:0000313" key="3">
    <source>
        <dbReference type="Proteomes" id="UP000466431"/>
    </source>
</evidence>
<accession>A0A7I7RL58</accession>
<sequence length="221" mass="23344">MGRHSVAKKRRTPPMGVAAAIAPAALFFAVGGDVHFSARPAPESEPVVVEDATPCCVEIVAAAPTRLAAPSAGQVPLTAMPDAMVAAARYRTVDRSLPTGIAPERGLQVKTILASRAISDAFPEISNIGGVRPDSLRWHPNGLALDVMIPNPGSAEGIALGNEIVWYALRNAKRFGLQDAIWRGVYYTPDGAQSGGYGHFDHVHITTHGGGYPDGDEVYLR</sequence>
<protein>
    <recommendedName>
        <fullName evidence="1">ARB-07466-like C-terminal domain-containing protein</fullName>
    </recommendedName>
</protein>
<dbReference type="KEGG" id="mcee:MCEL_29100"/>
<name>A0A7I7RL58_MYCCF</name>
<reference evidence="2 3" key="1">
    <citation type="journal article" date="2019" name="Emerg. Microbes Infect.">
        <title>Comprehensive subspecies identification of 175 nontuberculous mycobacteria species based on 7547 genomic profiles.</title>
        <authorList>
            <person name="Matsumoto Y."/>
            <person name="Kinjo T."/>
            <person name="Motooka D."/>
            <person name="Nabeya D."/>
            <person name="Jung N."/>
            <person name="Uechi K."/>
            <person name="Horii T."/>
            <person name="Iida T."/>
            <person name="Fujita J."/>
            <person name="Nakamura S."/>
        </authorList>
    </citation>
    <scope>NUCLEOTIDE SEQUENCE [LARGE SCALE GENOMIC DNA]</scope>
    <source>
        <strain evidence="2 3">JCM 18439</strain>
    </source>
</reference>
<feature type="domain" description="ARB-07466-like C-terminal" evidence="1">
    <location>
        <begin position="105"/>
        <end position="196"/>
    </location>
</feature>
<organism evidence="2 3">
    <name type="scientific">Mycolicibacterium celeriflavum</name>
    <name type="common">Mycobacterium celeriflavum</name>
    <dbReference type="NCBI Taxonomy" id="1249101"/>
    <lineage>
        <taxon>Bacteria</taxon>
        <taxon>Bacillati</taxon>
        <taxon>Actinomycetota</taxon>
        <taxon>Actinomycetes</taxon>
        <taxon>Mycobacteriales</taxon>
        <taxon>Mycobacteriaceae</taxon>
        <taxon>Mycolicibacterium</taxon>
    </lineage>
</organism>
<dbReference type="RefSeq" id="WP_179962308.1">
    <property type="nucleotide sequence ID" value="NZ_AP022591.1"/>
</dbReference>
<dbReference type="AlphaFoldDB" id="A0A7I7RL58"/>
<evidence type="ECO:0000313" key="2">
    <source>
        <dbReference type="EMBL" id="BBY44615.1"/>
    </source>
</evidence>
<dbReference type="Pfam" id="PF26571">
    <property type="entry name" value="VldE"/>
    <property type="match status" value="1"/>
</dbReference>
<keyword evidence="3" id="KW-1185">Reference proteome</keyword>
<gene>
    <name evidence="2" type="ORF">MCEL_29100</name>
</gene>